<dbReference type="Gene3D" id="6.10.250.1580">
    <property type="match status" value="1"/>
</dbReference>
<comment type="function">
    <text evidence="10 13">F(1)F(0) ATP synthase produces ATP from ADP in the presence of a proton or sodium gradient. F-type ATPases consist of two structural domains, F(1) containing the extramembraneous catalytic core and F(0) containing the membrane proton channel, linked together by a central stalk and a peripheral stalk. During catalysis, ATP synthesis in the catalytic domain of F(1) is coupled via a rotary mechanism of the central stalk subunits to proton translocation.</text>
</comment>
<dbReference type="InterPro" id="IPR050059">
    <property type="entry name" value="ATP_synthase_B_chain"/>
</dbReference>
<comment type="similarity">
    <text evidence="1 13 14">Belongs to the ATPase B chain family.</text>
</comment>
<dbReference type="GO" id="GO:0045259">
    <property type="term" value="C:proton-transporting ATP synthase complex"/>
    <property type="evidence" value="ECO:0007669"/>
    <property type="project" value="UniProtKB-KW"/>
</dbReference>
<evidence type="ECO:0000256" key="11">
    <source>
        <dbReference type="ARBA" id="ARBA00025614"/>
    </source>
</evidence>
<evidence type="ECO:0000256" key="2">
    <source>
        <dbReference type="ARBA" id="ARBA00022448"/>
    </source>
</evidence>
<dbReference type="NCBIfam" id="NF006293">
    <property type="entry name" value="PRK08476.1"/>
    <property type="match status" value="1"/>
</dbReference>
<dbReference type="CDD" id="cd06503">
    <property type="entry name" value="ATP-synt_Fo_b"/>
    <property type="match status" value="1"/>
</dbReference>
<comment type="function">
    <text evidence="11">Component of the F(0) channel, it forms part of the peripheral stalk, linking F(1) to F(0). The b'-subunit is a diverged and duplicated form of b found in plants and photosynthetic bacteria.</text>
</comment>
<feature type="transmembrane region" description="Helical" evidence="13">
    <location>
        <begin position="6"/>
        <end position="28"/>
    </location>
</feature>
<accession>A0A6S6SW92</accession>
<dbReference type="EMBL" id="CACVAU010000041">
    <property type="protein sequence ID" value="CAA6812820.1"/>
    <property type="molecule type" value="Genomic_DNA"/>
</dbReference>
<comment type="subcellular location">
    <subcellularLocation>
        <location evidence="13">Cell membrane</location>
        <topology evidence="13">Single-pass membrane protein</topology>
    </subcellularLocation>
    <subcellularLocation>
        <location evidence="12">Endomembrane system</location>
        <topology evidence="12">Single-pass membrane protein</topology>
    </subcellularLocation>
</comment>
<evidence type="ECO:0000256" key="8">
    <source>
        <dbReference type="ARBA" id="ARBA00023136"/>
    </source>
</evidence>
<keyword evidence="13" id="KW-1003">Cell membrane</keyword>
<dbReference type="Pfam" id="PF00430">
    <property type="entry name" value="ATP-synt_B"/>
    <property type="match status" value="1"/>
</dbReference>
<evidence type="ECO:0000256" key="13">
    <source>
        <dbReference type="HAMAP-Rule" id="MF_01398"/>
    </source>
</evidence>
<name>A0A6S6SW92_9BACT</name>
<keyword evidence="8 13" id="KW-0472">Membrane</keyword>
<evidence type="ECO:0000256" key="1">
    <source>
        <dbReference type="ARBA" id="ARBA00005513"/>
    </source>
</evidence>
<gene>
    <name evidence="13" type="primary">atpF</name>
    <name evidence="15" type="ORF">HELGO_WM39173</name>
</gene>
<evidence type="ECO:0000256" key="7">
    <source>
        <dbReference type="ARBA" id="ARBA00023065"/>
    </source>
</evidence>
<evidence type="ECO:0000256" key="3">
    <source>
        <dbReference type="ARBA" id="ARBA00022547"/>
    </source>
</evidence>
<keyword evidence="4 13" id="KW-0812">Transmembrane</keyword>
<organism evidence="15">
    <name type="scientific">uncultured Sulfurovum sp</name>
    <dbReference type="NCBI Taxonomy" id="269237"/>
    <lineage>
        <taxon>Bacteria</taxon>
        <taxon>Pseudomonadati</taxon>
        <taxon>Campylobacterota</taxon>
        <taxon>Epsilonproteobacteria</taxon>
        <taxon>Campylobacterales</taxon>
        <taxon>Sulfurovaceae</taxon>
        <taxon>Sulfurovum</taxon>
        <taxon>environmental samples</taxon>
    </lineage>
</organism>
<evidence type="ECO:0000256" key="9">
    <source>
        <dbReference type="ARBA" id="ARBA00023310"/>
    </source>
</evidence>
<evidence type="ECO:0000256" key="12">
    <source>
        <dbReference type="ARBA" id="ARBA00037847"/>
    </source>
</evidence>
<dbReference type="AlphaFoldDB" id="A0A6S6SW92"/>
<evidence type="ECO:0000256" key="5">
    <source>
        <dbReference type="ARBA" id="ARBA00022781"/>
    </source>
</evidence>
<evidence type="ECO:0000256" key="14">
    <source>
        <dbReference type="RuleBase" id="RU003848"/>
    </source>
</evidence>
<dbReference type="PANTHER" id="PTHR33445">
    <property type="entry name" value="ATP SYNTHASE SUBUNIT B', CHLOROPLASTIC"/>
    <property type="match status" value="1"/>
</dbReference>
<evidence type="ECO:0000313" key="15">
    <source>
        <dbReference type="EMBL" id="CAA6812820.1"/>
    </source>
</evidence>
<sequence length="140" mass="15446">MLDLNPGLMLFVLVVFFSLMYLLNTMLYQPLLKFMDDREATIASDLKNAEEMADNSSDLNIKANALLVDAKAEANAIREKATSEAKALAESKIESKVKELDASSAAFLAELDAEQETLKNTLKAELPVFKETLQTKLSSL</sequence>
<proteinExistence type="inferred from homology"/>
<keyword evidence="5 13" id="KW-0375">Hydrogen ion transport</keyword>
<evidence type="ECO:0000256" key="10">
    <source>
        <dbReference type="ARBA" id="ARBA00025198"/>
    </source>
</evidence>
<evidence type="ECO:0000256" key="4">
    <source>
        <dbReference type="ARBA" id="ARBA00022692"/>
    </source>
</evidence>
<protein>
    <recommendedName>
        <fullName evidence="13">ATP synthase subunit b</fullName>
    </recommendedName>
    <alternativeName>
        <fullName evidence="13">ATP synthase F(0) sector subunit b</fullName>
    </alternativeName>
    <alternativeName>
        <fullName evidence="13">ATPase subunit I</fullName>
    </alternativeName>
    <alternativeName>
        <fullName evidence="13">F-type ATPase subunit b</fullName>
        <shortName evidence="13">F-ATPase subunit b</shortName>
    </alternativeName>
</protein>
<dbReference type="GO" id="GO:0005886">
    <property type="term" value="C:plasma membrane"/>
    <property type="evidence" value="ECO:0007669"/>
    <property type="project" value="UniProtKB-SubCell"/>
</dbReference>
<keyword evidence="6 13" id="KW-1133">Transmembrane helix</keyword>
<keyword evidence="7 13" id="KW-0406">Ion transport</keyword>
<dbReference type="PANTHER" id="PTHR33445:SF2">
    <property type="entry name" value="ATP SYNTHASE SUBUNIT B', CHLOROPLASTIC"/>
    <property type="match status" value="1"/>
</dbReference>
<reference evidence="15" key="1">
    <citation type="submission" date="2020-01" db="EMBL/GenBank/DDBJ databases">
        <authorList>
            <person name="Meier V. D."/>
            <person name="Meier V D."/>
        </authorList>
    </citation>
    <scope>NUCLEOTIDE SEQUENCE</scope>
    <source>
        <strain evidence="15">HLG_WM_MAG_05</strain>
    </source>
</reference>
<dbReference type="GO" id="GO:0046933">
    <property type="term" value="F:proton-transporting ATP synthase activity, rotational mechanism"/>
    <property type="evidence" value="ECO:0007669"/>
    <property type="project" value="UniProtKB-UniRule"/>
</dbReference>
<dbReference type="GO" id="GO:0012505">
    <property type="term" value="C:endomembrane system"/>
    <property type="evidence" value="ECO:0007669"/>
    <property type="project" value="UniProtKB-SubCell"/>
</dbReference>
<dbReference type="HAMAP" id="MF_01398">
    <property type="entry name" value="ATP_synth_b_bprime"/>
    <property type="match status" value="1"/>
</dbReference>
<keyword evidence="9 13" id="KW-0066">ATP synthesis</keyword>
<dbReference type="GO" id="GO:0046961">
    <property type="term" value="F:proton-transporting ATPase activity, rotational mechanism"/>
    <property type="evidence" value="ECO:0007669"/>
    <property type="project" value="TreeGrafter"/>
</dbReference>
<evidence type="ECO:0000256" key="6">
    <source>
        <dbReference type="ARBA" id="ARBA00022989"/>
    </source>
</evidence>
<keyword evidence="3 13" id="KW-0138">CF(0)</keyword>
<dbReference type="InterPro" id="IPR002146">
    <property type="entry name" value="ATP_synth_b/b'su_bac/chlpt"/>
</dbReference>
<keyword evidence="2 13" id="KW-0813">Transport</keyword>
<comment type="subunit">
    <text evidence="13">F-type ATPases have 2 components, F(1) - the catalytic core - and F(0) - the membrane proton channel. F(1) has five subunits: alpha(3), beta(3), gamma(1), delta(1), epsilon(1). F(0) has three main subunits: a(1), b(2) and c(10-14). The alpha and beta chains form an alternating ring which encloses part of the gamma chain. F(1) is attached to F(0) by a central stalk formed by the gamma and epsilon chains, while a peripheral stalk is formed by the delta and b chains.</text>
</comment>